<evidence type="ECO:0000256" key="1">
    <source>
        <dbReference type="SAM" id="MobiDB-lite"/>
    </source>
</evidence>
<dbReference type="Pfam" id="PF13927">
    <property type="entry name" value="Ig_3"/>
    <property type="match status" value="1"/>
</dbReference>
<dbReference type="Gene3D" id="2.60.40.10">
    <property type="entry name" value="Immunoglobulins"/>
    <property type="match status" value="2"/>
</dbReference>
<dbReference type="InterPro" id="IPR013783">
    <property type="entry name" value="Ig-like_fold"/>
</dbReference>
<dbReference type="InterPro" id="IPR036116">
    <property type="entry name" value="FN3_sf"/>
</dbReference>
<dbReference type="SUPFAM" id="SSF49265">
    <property type="entry name" value="Fibronectin type III"/>
    <property type="match status" value="1"/>
</dbReference>
<sequence>MTIKSFNRFFTGSVLLAVLGLQGCYEQSTKDSTSPIAGSDAREIDSNTGSNKVNGGKVEISLHPVSQTVFLNKSVTLNTSATAKGVIKYQWRKNGQPIADAVRSSFTISNAAQTDAGSYDVLITSGKTTATTQAANLAVSVDRSARLSWGAPSKRVDGSPLTPTEIAAYRIYHTSADGNIGRDYTVDSSLQSYALDGLPSGEHHFAVATVDLNGEESDLSVVVSKQIM</sequence>
<comment type="caution">
    <text evidence="2">The sequence shown here is derived from an EMBL/GenBank/DDBJ whole genome shotgun (WGS) entry which is preliminary data.</text>
</comment>
<gene>
    <name evidence="2" type="ORF">GCM10022278_34210</name>
</gene>
<feature type="region of interest" description="Disordered" evidence="1">
    <location>
        <begin position="28"/>
        <end position="55"/>
    </location>
</feature>
<dbReference type="Proteomes" id="UP001501337">
    <property type="component" value="Unassembled WGS sequence"/>
</dbReference>
<protein>
    <recommendedName>
        <fullName evidence="4">Ig-like domain-containing protein</fullName>
    </recommendedName>
</protein>
<evidence type="ECO:0000313" key="3">
    <source>
        <dbReference type="Proteomes" id="UP001501337"/>
    </source>
</evidence>
<reference evidence="3" key="1">
    <citation type="journal article" date="2019" name="Int. J. Syst. Evol. Microbiol.">
        <title>The Global Catalogue of Microorganisms (GCM) 10K type strain sequencing project: providing services to taxonomists for standard genome sequencing and annotation.</title>
        <authorList>
            <consortium name="The Broad Institute Genomics Platform"/>
            <consortium name="The Broad Institute Genome Sequencing Center for Infectious Disease"/>
            <person name="Wu L."/>
            <person name="Ma J."/>
        </authorList>
    </citation>
    <scope>NUCLEOTIDE SEQUENCE [LARGE SCALE GENOMIC DNA]</scope>
    <source>
        <strain evidence="3">JCM 17555</strain>
    </source>
</reference>
<evidence type="ECO:0008006" key="4">
    <source>
        <dbReference type="Google" id="ProtNLM"/>
    </source>
</evidence>
<dbReference type="InterPro" id="IPR036179">
    <property type="entry name" value="Ig-like_dom_sf"/>
</dbReference>
<proteinExistence type="predicted"/>
<accession>A0ABP7Q013</accession>
<evidence type="ECO:0000313" key="2">
    <source>
        <dbReference type="EMBL" id="GAA3974299.1"/>
    </source>
</evidence>
<organism evidence="2 3">
    <name type="scientific">Allohahella marinimesophila</name>
    <dbReference type="NCBI Taxonomy" id="1054972"/>
    <lineage>
        <taxon>Bacteria</taxon>
        <taxon>Pseudomonadati</taxon>
        <taxon>Pseudomonadota</taxon>
        <taxon>Gammaproteobacteria</taxon>
        <taxon>Oceanospirillales</taxon>
        <taxon>Hahellaceae</taxon>
        <taxon>Allohahella</taxon>
    </lineage>
</organism>
<dbReference type="PROSITE" id="PS51257">
    <property type="entry name" value="PROKAR_LIPOPROTEIN"/>
    <property type="match status" value="1"/>
</dbReference>
<name>A0ABP7Q013_9GAMM</name>
<dbReference type="SUPFAM" id="SSF48726">
    <property type="entry name" value="Immunoglobulin"/>
    <property type="match status" value="1"/>
</dbReference>
<dbReference type="RefSeq" id="WP_344808659.1">
    <property type="nucleotide sequence ID" value="NZ_BAABBO010000018.1"/>
</dbReference>
<keyword evidence="3" id="KW-1185">Reference proteome</keyword>
<dbReference type="EMBL" id="BAABBO010000018">
    <property type="protein sequence ID" value="GAA3974299.1"/>
    <property type="molecule type" value="Genomic_DNA"/>
</dbReference>